<gene>
    <name evidence="2" type="ORF">J2S63_000473</name>
</gene>
<dbReference type="RefSeq" id="WP_310298110.1">
    <property type="nucleotide sequence ID" value="NZ_BAAAPS010000002.1"/>
</dbReference>
<reference evidence="2 3" key="1">
    <citation type="submission" date="2023-07" db="EMBL/GenBank/DDBJ databases">
        <title>Sequencing the genomes of 1000 actinobacteria strains.</title>
        <authorList>
            <person name="Klenk H.-P."/>
        </authorList>
    </citation>
    <scope>NUCLEOTIDE SEQUENCE [LARGE SCALE GENOMIC DNA]</scope>
    <source>
        <strain evidence="2 3">DSM 19426</strain>
    </source>
</reference>
<accession>A0ABU2BQK2</accession>
<dbReference type="InterPro" id="IPR000801">
    <property type="entry name" value="Esterase-like"/>
</dbReference>
<evidence type="ECO:0000256" key="1">
    <source>
        <dbReference type="SAM" id="SignalP"/>
    </source>
</evidence>
<sequence>MRRPPSSATAVIVLTLLAAALALTGQPPARAVQSARPAWATSGQGLTVRSAERVDRRLVRLVVSTRALSQPVRVNVLLPRGYAGSGRRYPVLHLLHGTSGGADDWVRNGEVRRATARRDVIVVMPDGGYDSNGGGWWTDWVDQHTSLGAARWETFHVRQLVPWVDAHLRTVPRRGARAIAGLSQGGFGSFSYAARHPDLFVSAASFSGAPDIARAPAARTLGATIVGGIMTGLNHVQPNAPFGDPVSDAVVWRGHNPASLVTNLRHTDLRLWTGDGTNGPYDDPASDPSFATPDPIETMTHRSTLYFTEAATTDHVAYRLTDYGPGRHRWPYWARDLRQYLPSLTRVFAEHRGRPAVVGYRSIDRRYAQWGWSVRVDRTEVQRFSGLSRAGRGGFTFSGSRAATVRTARLYVPRRAYAVRVGSGRVRHLRADARGRLTVGVPARTGPVRVTVRR</sequence>
<keyword evidence="1" id="KW-0732">Signal</keyword>
<comment type="caution">
    <text evidence="2">The sequence shown here is derived from an EMBL/GenBank/DDBJ whole genome shotgun (WGS) entry which is preliminary data.</text>
</comment>
<feature type="signal peptide" evidence="1">
    <location>
        <begin position="1"/>
        <end position="31"/>
    </location>
</feature>
<keyword evidence="3" id="KW-1185">Reference proteome</keyword>
<protein>
    <submittedName>
        <fullName evidence="2">S-formylglutathione hydrolase FrmB</fullName>
    </submittedName>
</protein>
<dbReference type="SUPFAM" id="SSF53474">
    <property type="entry name" value="alpha/beta-Hydrolases"/>
    <property type="match status" value="1"/>
</dbReference>
<organism evidence="2 3">
    <name type="scientific">Nocardioides marmoribigeumensis</name>
    <dbReference type="NCBI Taxonomy" id="433649"/>
    <lineage>
        <taxon>Bacteria</taxon>
        <taxon>Bacillati</taxon>
        <taxon>Actinomycetota</taxon>
        <taxon>Actinomycetes</taxon>
        <taxon>Propionibacteriales</taxon>
        <taxon>Nocardioidaceae</taxon>
        <taxon>Nocardioides</taxon>
    </lineage>
</organism>
<dbReference type="Pfam" id="PF00756">
    <property type="entry name" value="Esterase"/>
    <property type="match status" value="1"/>
</dbReference>
<proteinExistence type="predicted"/>
<dbReference type="EMBL" id="JAVDYG010000001">
    <property type="protein sequence ID" value="MDR7360920.1"/>
    <property type="molecule type" value="Genomic_DNA"/>
</dbReference>
<dbReference type="InterPro" id="IPR029058">
    <property type="entry name" value="AB_hydrolase_fold"/>
</dbReference>
<name>A0ABU2BQK2_9ACTN</name>
<keyword evidence="2" id="KW-0378">Hydrolase</keyword>
<dbReference type="PANTHER" id="PTHR48098">
    <property type="entry name" value="ENTEROCHELIN ESTERASE-RELATED"/>
    <property type="match status" value="1"/>
</dbReference>
<evidence type="ECO:0000313" key="3">
    <source>
        <dbReference type="Proteomes" id="UP001183648"/>
    </source>
</evidence>
<feature type="chain" id="PRO_5046707227" evidence="1">
    <location>
        <begin position="32"/>
        <end position="454"/>
    </location>
</feature>
<dbReference type="InterPro" id="IPR050583">
    <property type="entry name" value="Mycobacterial_A85_antigen"/>
</dbReference>
<dbReference type="Proteomes" id="UP001183648">
    <property type="component" value="Unassembled WGS sequence"/>
</dbReference>
<dbReference type="GO" id="GO:0016787">
    <property type="term" value="F:hydrolase activity"/>
    <property type="evidence" value="ECO:0007669"/>
    <property type="project" value="UniProtKB-KW"/>
</dbReference>
<evidence type="ECO:0000313" key="2">
    <source>
        <dbReference type="EMBL" id="MDR7360920.1"/>
    </source>
</evidence>
<dbReference type="Gene3D" id="3.40.50.1820">
    <property type="entry name" value="alpha/beta hydrolase"/>
    <property type="match status" value="1"/>
</dbReference>
<dbReference type="PANTHER" id="PTHR48098:SF1">
    <property type="entry name" value="DIACYLGLYCEROL ACYLTRANSFERASE_MYCOLYLTRANSFERASE AG85A"/>
    <property type="match status" value="1"/>
</dbReference>